<proteinExistence type="predicted"/>
<dbReference type="EMBL" id="AEXL02000087">
    <property type="protein sequence ID" value="EIJ66068.1"/>
    <property type="molecule type" value="Genomic_DNA"/>
</dbReference>
<dbReference type="Proteomes" id="UP000003423">
    <property type="component" value="Unassembled WGS sequence"/>
</dbReference>
<protein>
    <submittedName>
        <fullName evidence="1">Uncharacterized protein</fullName>
    </submittedName>
</protein>
<dbReference type="AlphaFoldDB" id="I3D2X5"/>
<comment type="caution">
    <text evidence="1">The sequence shown here is derived from an EMBL/GenBank/DDBJ whole genome shotgun (WGS) entry which is preliminary data.</text>
</comment>
<organism evidence="1 2">
    <name type="scientific">Candidatus Nitrosopumilus salarius BD31</name>
    <dbReference type="NCBI Taxonomy" id="859350"/>
    <lineage>
        <taxon>Archaea</taxon>
        <taxon>Nitrososphaerota</taxon>
        <taxon>Nitrososphaeria</taxon>
        <taxon>Nitrosopumilales</taxon>
        <taxon>Nitrosopumilaceae</taxon>
        <taxon>Nitrosopumilus</taxon>
    </lineage>
</organism>
<evidence type="ECO:0000313" key="2">
    <source>
        <dbReference type="Proteomes" id="UP000003423"/>
    </source>
</evidence>
<name>I3D2X5_9ARCH</name>
<dbReference type="PATRIC" id="fig|859350.6.peg.872"/>
<evidence type="ECO:0000313" key="1">
    <source>
        <dbReference type="EMBL" id="EIJ66068.1"/>
    </source>
</evidence>
<sequence>MILINDISLYEKSLDPEFCEIIVEKINSFNDECEPKIEILDCG</sequence>
<accession>I3D2X5</accession>
<reference evidence="1 2" key="1">
    <citation type="journal article" date="2012" name="J. Bacteriol.">
        <title>Genome sequence of "Candidatus Nitrosopumilus salaria" BD31, an ammonia-oxidizing archaeon from the San Francisco Bay estuary.</title>
        <authorList>
            <person name="Mosier A.C."/>
            <person name="Allen E.E."/>
            <person name="Kim M."/>
            <person name="Ferriera S."/>
            <person name="Francis C.A."/>
        </authorList>
    </citation>
    <scope>NUCLEOTIDE SEQUENCE [LARGE SCALE GENOMIC DNA]</scope>
    <source>
        <strain evidence="1 2">BD31</strain>
    </source>
</reference>
<keyword evidence="2" id="KW-1185">Reference proteome</keyword>
<gene>
    <name evidence="1" type="ORF">BD31_I0597</name>
</gene>